<dbReference type="SUPFAM" id="SSF56752">
    <property type="entry name" value="D-aminoacid aminotransferase-like PLP-dependent enzymes"/>
    <property type="match status" value="1"/>
</dbReference>
<accession>A0A1T0B595</accession>
<evidence type="ECO:0000313" key="1">
    <source>
        <dbReference type="EMBL" id="OOS05287.1"/>
    </source>
</evidence>
<keyword evidence="2" id="KW-1185">Reference proteome</keyword>
<dbReference type="Gene3D" id="3.20.10.10">
    <property type="entry name" value="D-amino Acid Aminotransferase, subunit A, domain 2"/>
    <property type="match status" value="1"/>
</dbReference>
<dbReference type="EMBL" id="MUYB01000015">
    <property type="protein sequence ID" value="OOS05287.1"/>
    <property type="molecule type" value="Genomic_DNA"/>
</dbReference>
<reference evidence="1 2" key="1">
    <citation type="submission" date="2017-02" db="EMBL/GenBank/DDBJ databases">
        <title>Draft genome sequence of Haemophilus felis CCUG 31170 type strain.</title>
        <authorList>
            <person name="Engstrom-Jakobsson H."/>
            <person name="Salva-Serra F."/>
            <person name="Thorell K."/>
            <person name="Gonzales-Siles L."/>
            <person name="Karlsson R."/>
            <person name="Boulund F."/>
            <person name="Engstrand L."/>
            <person name="Kristiansson E."/>
            <person name="Moore E."/>
        </authorList>
    </citation>
    <scope>NUCLEOTIDE SEQUENCE [LARGE SCALE GENOMIC DNA]</scope>
    <source>
        <strain evidence="1 2">CCUG 31170</strain>
    </source>
</reference>
<dbReference type="InterPro" id="IPR043131">
    <property type="entry name" value="BCAT-like_N"/>
</dbReference>
<dbReference type="InterPro" id="IPR043132">
    <property type="entry name" value="BCAT-like_C"/>
</dbReference>
<dbReference type="Proteomes" id="UP000190023">
    <property type="component" value="Unassembled WGS sequence"/>
</dbReference>
<evidence type="ECO:0008006" key="3">
    <source>
        <dbReference type="Google" id="ProtNLM"/>
    </source>
</evidence>
<gene>
    <name evidence="1" type="ORF">B0188_04350</name>
</gene>
<dbReference type="Pfam" id="PF01063">
    <property type="entry name" value="Aminotran_4"/>
    <property type="match status" value="1"/>
</dbReference>
<protein>
    <recommendedName>
        <fullName evidence="3">Branched-chain amino acid aminotransferase</fullName>
    </recommendedName>
</protein>
<sequence length="196" mass="22947">MMYPLFETIAIENGVPQRLALHQRRYEQSLRQFYGQFPCKDLCIQNLSRIIQVSEALNATNHANLIRCRISYNYQECKVEYFPYQRRTYRSFTPIICDEIEYGLKLSNRELINALFAERGDNDEIIIIKHGKVTDCSIGNLIFRRNAQWFTSDTPLLAGTQRANLIAQNKIQVCEIRLEDLHQFEEIRVINALNGL</sequence>
<dbReference type="AlphaFoldDB" id="A0A1T0B595"/>
<proteinExistence type="predicted"/>
<evidence type="ECO:0000313" key="2">
    <source>
        <dbReference type="Proteomes" id="UP000190023"/>
    </source>
</evidence>
<dbReference type="InterPro" id="IPR001544">
    <property type="entry name" value="Aminotrans_IV"/>
</dbReference>
<comment type="caution">
    <text evidence="1">The sequence shown here is derived from an EMBL/GenBank/DDBJ whole genome shotgun (WGS) entry which is preliminary data.</text>
</comment>
<name>A0A1T0B595_9PAST</name>
<dbReference type="STRING" id="123822.B0188_04350"/>
<dbReference type="InterPro" id="IPR036038">
    <property type="entry name" value="Aminotransferase-like"/>
</dbReference>
<organism evidence="1 2">
    <name type="scientific">[Haemophilus] felis</name>
    <dbReference type="NCBI Taxonomy" id="123822"/>
    <lineage>
        <taxon>Bacteria</taxon>
        <taxon>Pseudomonadati</taxon>
        <taxon>Pseudomonadota</taxon>
        <taxon>Gammaproteobacteria</taxon>
        <taxon>Pasteurellales</taxon>
        <taxon>Pasteurellaceae</taxon>
    </lineage>
</organism>
<dbReference type="GO" id="GO:0003824">
    <property type="term" value="F:catalytic activity"/>
    <property type="evidence" value="ECO:0007669"/>
    <property type="project" value="InterPro"/>
</dbReference>
<dbReference type="Gene3D" id="3.30.470.10">
    <property type="match status" value="1"/>
</dbReference>